<accession>A5D242</accession>
<dbReference type="STRING" id="370438.PTH_1497"/>
<proteinExistence type="predicted"/>
<reference evidence="2" key="1">
    <citation type="journal article" date="2008" name="Genome Res.">
        <title>The genome of Pelotomaculum thermopropionicum reveals niche-associated evolution in anaerobic microbiota.</title>
        <authorList>
            <person name="Kosaka T."/>
            <person name="Kato S."/>
            <person name="Shimoyama T."/>
            <person name="Ishii S."/>
            <person name="Abe T."/>
            <person name="Watanabe K."/>
        </authorList>
    </citation>
    <scope>NUCLEOTIDE SEQUENCE [LARGE SCALE GENOMIC DNA]</scope>
    <source>
        <strain evidence="2">DSM 13744 / JCM 10971 / SI</strain>
    </source>
</reference>
<keyword evidence="2" id="KW-1185">Reference proteome</keyword>
<evidence type="ECO:0000313" key="1">
    <source>
        <dbReference type="EMBL" id="BAF59678.1"/>
    </source>
</evidence>
<dbReference type="EMBL" id="AP009389">
    <property type="protein sequence ID" value="BAF59678.1"/>
    <property type="molecule type" value="Genomic_DNA"/>
</dbReference>
<sequence>MADIRDYYRKNFLYESHRLMLPELREKVVHTCSRCKFFITVVGRSEARPGCAALIPQYARTARRVPEKLDAAELLRVLGRDGLERVLAGAAPHRQACGLFQPRA</sequence>
<protein>
    <submittedName>
        <fullName evidence="1">Uncharacterized protein</fullName>
    </submittedName>
</protein>
<name>A5D242_PELTS</name>
<organism evidence="1 2">
    <name type="scientific">Pelotomaculum thermopropionicum (strain DSM 13744 / JCM 10971 / SI)</name>
    <dbReference type="NCBI Taxonomy" id="370438"/>
    <lineage>
        <taxon>Bacteria</taxon>
        <taxon>Bacillati</taxon>
        <taxon>Bacillota</taxon>
        <taxon>Clostridia</taxon>
        <taxon>Eubacteriales</taxon>
        <taxon>Desulfotomaculaceae</taxon>
        <taxon>Pelotomaculum</taxon>
    </lineage>
</organism>
<dbReference type="Proteomes" id="UP000006556">
    <property type="component" value="Chromosome"/>
</dbReference>
<dbReference type="HOGENOM" id="CLU_177760_0_0_9"/>
<dbReference type="eggNOG" id="ENOG5032ZGV">
    <property type="taxonomic scope" value="Bacteria"/>
</dbReference>
<dbReference type="AlphaFoldDB" id="A5D242"/>
<dbReference type="KEGG" id="pth:PTH_1497"/>
<evidence type="ECO:0000313" key="2">
    <source>
        <dbReference type="Proteomes" id="UP000006556"/>
    </source>
</evidence>
<gene>
    <name evidence="1" type="ordered locus">PTH_1497</name>
</gene>